<dbReference type="InterPro" id="IPR004843">
    <property type="entry name" value="Calcineurin-like_PHP"/>
</dbReference>
<dbReference type="InterPro" id="IPR051918">
    <property type="entry name" value="STPP_CPPED1"/>
</dbReference>
<protein>
    <recommendedName>
        <fullName evidence="1">Calcineurin-like phosphoesterase domain-containing protein</fullName>
    </recommendedName>
</protein>
<dbReference type="PANTHER" id="PTHR43143:SF1">
    <property type="entry name" value="SERINE_THREONINE-PROTEIN PHOSPHATASE CPPED1"/>
    <property type="match status" value="1"/>
</dbReference>
<gene>
    <name evidence="2" type="ORF">AFUS01_LOCUS46630</name>
</gene>
<organism evidence="2 3">
    <name type="scientific">Allacma fusca</name>
    <dbReference type="NCBI Taxonomy" id="39272"/>
    <lineage>
        <taxon>Eukaryota</taxon>
        <taxon>Metazoa</taxon>
        <taxon>Ecdysozoa</taxon>
        <taxon>Arthropoda</taxon>
        <taxon>Hexapoda</taxon>
        <taxon>Collembola</taxon>
        <taxon>Symphypleona</taxon>
        <taxon>Sminthuridae</taxon>
        <taxon>Allacma</taxon>
    </lineage>
</organism>
<sequence>MSMQNNVRILVADLGVFFLKKKEAKFREMSEFLKAMVSKLEELKTNPKEREWKEDFTFIQGADCQFGLIDRYILKSPVPNWDKEIKLSSDAIRQINRLEPKPRFFIICGDMLDAFPYPEEKALRERQLVDFHRIYKDLDPEIPLVCVCGNHDVGDIPTRATVDIYREQFGQDFFIFWVGGVKFLVLNSQYYRCPDNVPEELEKQNSLLDTLAEGPAKHTVAFQHIPYFLKTPDEEDDRYFNISKELRLELLEKLRDAGVRYIFTGHYHRNAGGFYKDVEQVVTSAIGGPLGNDPSGFRIVRVTEQGLTHEYVPVEISSSTDV</sequence>
<dbReference type="Pfam" id="PF00149">
    <property type="entry name" value="Metallophos"/>
    <property type="match status" value="1"/>
</dbReference>
<keyword evidence="3" id="KW-1185">Reference proteome</keyword>
<proteinExistence type="predicted"/>
<dbReference type="AlphaFoldDB" id="A0A8J2LR74"/>
<evidence type="ECO:0000313" key="2">
    <source>
        <dbReference type="EMBL" id="CAG7837529.1"/>
    </source>
</evidence>
<evidence type="ECO:0000259" key="1">
    <source>
        <dbReference type="Pfam" id="PF00149"/>
    </source>
</evidence>
<comment type="caution">
    <text evidence="2">The sequence shown here is derived from an EMBL/GenBank/DDBJ whole genome shotgun (WGS) entry which is preliminary data.</text>
</comment>
<dbReference type="EMBL" id="CAJVCH010571441">
    <property type="protein sequence ID" value="CAG7837529.1"/>
    <property type="molecule type" value="Genomic_DNA"/>
</dbReference>
<evidence type="ECO:0000313" key="3">
    <source>
        <dbReference type="Proteomes" id="UP000708208"/>
    </source>
</evidence>
<dbReference type="GO" id="GO:0016787">
    <property type="term" value="F:hydrolase activity"/>
    <property type="evidence" value="ECO:0007669"/>
    <property type="project" value="InterPro"/>
</dbReference>
<dbReference type="Proteomes" id="UP000708208">
    <property type="component" value="Unassembled WGS sequence"/>
</dbReference>
<name>A0A8J2LR74_9HEXA</name>
<dbReference type="OrthoDB" id="45007at2759"/>
<feature type="domain" description="Calcineurin-like phosphoesterase" evidence="1">
    <location>
        <begin position="92"/>
        <end position="269"/>
    </location>
</feature>
<reference evidence="2" key="1">
    <citation type="submission" date="2021-06" db="EMBL/GenBank/DDBJ databases">
        <authorList>
            <person name="Hodson N. C."/>
            <person name="Mongue J. A."/>
            <person name="Jaron S. K."/>
        </authorList>
    </citation>
    <scope>NUCLEOTIDE SEQUENCE</scope>
</reference>
<accession>A0A8J2LR74</accession>
<dbReference type="PANTHER" id="PTHR43143">
    <property type="entry name" value="METALLOPHOSPHOESTERASE, CALCINEURIN SUPERFAMILY"/>
    <property type="match status" value="1"/>
</dbReference>